<dbReference type="EnsemblProtists" id="EKX49141">
    <property type="protein sequence ID" value="EKX49141"/>
    <property type="gene ID" value="GUITHDRAFT_136305"/>
</dbReference>
<reference evidence="1 3" key="1">
    <citation type="journal article" date="2012" name="Nature">
        <title>Algal genomes reveal evolutionary mosaicism and the fate of nucleomorphs.</title>
        <authorList>
            <consortium name="DOE Joint Genome Institute"/>
            <person name="Curtis B.A."/>
            <person name="Tanifuji G."/>
            <person name="Burki F."/>
            <person name="Gruber A."/>
            <person name="Irimia M."/>
            <person name="Maruyama S."/>
            <person name="Arias M.C."/>
            <person name="Ball S.G."/>
            <person name="Gile G.H."/>
            <person name="Hirakawa Y."/>
            <person name="Hopkins J.F."/>
            <person name="Kuo A."/>
            <person name="Rensing S.A."/>
            <person name="Schmutz J."/>
            <person name="Symeonidi A."/>
            <person name="Elias M."/>
            <person name="Eveleigh R.J."/>
            <person name="Herman E.K."/>
            <person name="Klute M.J."/>
            <person name="Nakayama T."/>
            <person name="Obornik M."/>
            <person name="Reyes-Prieto A."/>
            <person name="Armbrust E.V."/>
            <person name="Aves S.J."/>
            <person name="Beiko R.G."/>
            <person name="Coutinho P."/>
            <person name="Dacks J.B."/>
            <person name="Durnford D.G."/>
            <person name="Fast N.M."/>
            <person name="Green B.R."/>
            <person name="Grisdale C.J."/>
            <person name="Hempel F."/>
            <person name="Henrissat B."/>
            <person name="Hoppner M.P."/>
            <person name="Ishida K."/>
            <person name="Kim E."/>
            <person name="Koreny L."/>
            <person name="Kroth P.G."/>
            <person name="Liu Y."/>
            <person name="Malik S.B."/>
            <person name="Maier U.G."/>
            <person name="McRose D."/>
            <person name="Mock T."/>
            <person name="Neilson J.A."/>
            <person name="Onodera N.T."/>
            <person name="Poole A.M."/>
            <person name="Pritham E.J."/>
            <person name="Richards T.A."/>
            <person name="Rocap G."/>
            <person name="Roy S.W."/>
            <person name="Sarai C."/>
            <person name="Schaack S."/>
            <person name="Shirato S."/>
            <person name="Slamovits C.H."/>
            <person name="Spencer D.F."/>
            <person name="Suzuki S."/>
            <person name="Worden A.Z."/>
            <person name="Zauner S."/>
            <person name="Barry K."/>
            <person name="Bell C."/>
            <person name="Bharti A.K."/>
            <person name="Crow J.A."/>
            <person name="Grimwood J."/>
            <person name="Kramer R."/>
            <person name="Lindquist E."/>
            <person name="Lucas S."/>
            <person name="Salamov A."/>
            <person name="McFadden G.I."/>
            <person name="Lane C.E."/>
            <person name="Keeling P.J."/>
            <person name="Gray M.W."/>
            <person name="Grigoriev I.V."/>
            <person name="Archibald J.M."/>
        </authorList>
    </citation>
    <scope>NUCLEOTIDE SEQUENCE</scope>
    <source>
        <strain evidence="1 3">CCMP2712</strain>
    </source>
</reference>
<keyword evidence="3" id="KW-1185">Reference proteome</keyword>
<protein>
    <submittedName>
        <fullName evidence="1 2">Uncharacterized protein</fullName>
    </submittedName>
</protein>
<dbReference type="PaxDb" id="55529-EKX49141"/>
<dbReference type="Proteomes" id="UP000011087">
    <property type="component" value="Unassembled WGS sequence"/>
</dbReference>
<gene>
    <name evidence="1" type="ORF">GUITHDRAFT_136305</name>
</gene>
<reference evidence="3" key="2">
    <citation type="submission" date="2012-11" db="EMBL/GenBank/DDBJ databases">
        <authorList>
            <person name="Kuo A."/>
            <person name="Curtis B.A."/>
            <person name="Tanifuji G."/>
            <person name="Burki F."/>
            <person name="Gruber A."/>
            <person name="Irimia M."/>
            <person name="Maruyama S."/>
            <person name="Arias M.C."/>
            <person name="Ball S.G."/>
            <person name="Gile G.H."/>
            <person name="Hirakawa Y."/>
            <person name="Hopkins J.F."/>
            <person name="Rensing S.A."/>
            <person name="Schmutz J."/>
            <person name="Symeonidi A."/>
            <person name="Elias M."/>
            <person name="Eveleigh R.J."/>
            <person name="Herman E.K."/>
            <person name="Klute M.J."/>
            <person name="Nakayama T."/>
            <person name="Obornik M."/>
            <person name="Reyes-Prieto A."/>
            <person name="Armbrust E.V."/>
            <person name="Aves S.J."/>
            <person name="Beiko R.G."/>
            <person name="Coutinho P."/>
            <person name="Dacks J.B."/>
            <person name="Durnford D.G."/>
            <person name="Fast N.M."/>
            <person name="Green B.R."/>
            <person name="Grisdale C."/>
            <person name="Hempe F."/>
            <person name="Henrissat B."/>
            <person name="Hoppner M.P."/>
            <person name="Ishida K.-I."/>
            <person name="Kim E."/>
            <person name="Koreny L."/>
            <person name="Kroth P.G."/>
            <person name="Liu Y."/>
            <person name="Malik S.-B."/>
            <person name="Maier U.G."/>
            <person name="McRose D."/>
            <person name="Mock T."/>
            <person name="Neilson J.A."/>
            <person name="Onodera N.T."/>
            <person name="Poole A.M."/>
            <person name="Pritham E.J."/>
            <person name="Richards T.A."/>
            <person name="Rocap G."/>
            <person name="Roy S.W."/>
            <person name="Sarai C."/>
            <person name="Schaack S."/>
            <person name="Shirato S."/>
            <person name="Slamovits C.H."/>
            <person name="Spencer D.F."/>
            <person name="Suzuki S."/>
            <person name="Worden A.Z."/>
            <person name="Zauner S."/>
            <person name="Barry K."/>
            <person name="Bell C."/>
            <person name="Bharti A.K."/>
            <person name="Crow J.A."/>
            <person name="Grimwood J."/>
            <person name="Kramer R."/>
            <person name="Lindquist E."/>
            <person name="Lucas S."/>
            <person name="Salamov A."/>
            <person name="McFadden G.I."/>
            <person name="Lane C.E."/>
            <person name="Keeling P.J."/>
            <person name="Gray M.W."/>
            <person name="Grigoriev I.V."/>
            <person name="Archibald J.M."/>
        </authorList>
    </citation>
    <scope>NUCLEOTIDE SEQUENCE</scope>
    <source>
        <strain evidence="3">CCMP2712</strain>
    </source>
</reference>
<dbReference type="AlphaFoldDB" id="L1JKU6"/>
<sequence>MSALWHWTGMSKEELEMKIFGGGDGELRSSASYAMSAVSGSDHGRNWEDQSRATRAHDRIPAAAEMIGKRLTMIYMWNYVDSDRSTIRLAGVQDFDKKISGGQNLYVNRRSAKETNKFLLQCRGRNADQLASTLTEIDKMYDRKLQREIEKCHQNYHTQLSSSLASLRAYRQNQDRWHQESFLQVISIHDEQNWPIQQAKTPMENSSRIADSQFKIHDLRHNAENLYNGFQKIPSKTPLPHRQQYVSDSWRKEASALRFGPLYPVADHQESLMWI</sequence>
<reference evidence="2" key="3">
    <citation type="submission" date="2016-03" db="UniProtKB">
        <authorList>
            <consortium name="EnsemblProtists"/>
        </authorList>
    </citation>
    <scope>IDENTIFICATION</scope>
</reference>
<dbReference type="GeneID" id="17305812"/>
<name>L1JKU6_GUITC</name>
<organism evidence="1">
    <name type="scientific">Guillardia theta (strain CCMP2712)</name>
    <name type="common">Cryptophyte</name>
    <dbReference type="NCBI Taxonomy" id="905079"/>
    <lineage>
        <taxon>Eukaryota</taxon>
        <taxon>Cryptophyceae</taxon>
        <taxon>Pyrenomonadales</taxon>
        <taxon>Geminigeraceae</taxon>
        <taxon>Guillardia</taxon>
    </lineage>
</organism>
<evidence type="ECO:0000313" key="2">
    <source>
        <dbReference type="EnsemblProtists" id="EKX49141"/>
    </source>
</evidence>
<evidence type="ECO:0000313" key="1">
    <source>
        <dbReference type="EMBL" id="EKX49141.1"/>
    </source>
</evidence>
<dbReference type="RefSeq" id="XP_005836121.1">
    <property type="nucleotide sequence ID" value="XM_005836064.1"/>
</dbReference>
<proteinExistence type="predicted"/>
<dbReference type="HOGENOM" id="CLU_1013532_0_0_1"/>
<dbReference type="KEGG" id="gtt:GUITHDRAFT_136305"/>
<accession>L1JKU6</accession>
<dbReference type="EMBL" id="JH992983">
    <property type="protein sequence ID" value="EKX49141.1"/>
    <property type="molecule type" value="Genomic_DNA"/>
</dbReference>
<evidence type="ECO:0000313" key="3">
    <source>
        <dbReference type="Proteomes" id="UP000011087"/>
    </source>
</evidence>